<accession>A0A934HK73</accession>
<dbReference type="InterPro" id="IPR006448">
    <property type="entry name" value="Phage_term_ssu_P27"/>
</dbReference>
<evidence type="ECO:0000313" key="2">
    <source>
        <dbReference type="Proteomes" id="UP000613255"/>
    </source>
</evidence>
<dbReference type="Proteomes" id="UP000613255">
    <property type="component" value="Unassembled WGS sequence"/>
</dbReference>
<reference evidence="1" key="1">
    <citation type="submission" date="2020-12" db="EMBL/GenBank/DDBJ databases">
        <title>Pontibaca salina gen. nov., sp. nov., isolated from marine sediment.</title>
        <authorList>
            <person name="Bo J."/>
            <person name="Wang S."/>
            <person name="Song X."/>
            <person name="Du Z."/>
        </authorList>
    </citation>
    <scope>NUCLEOTIDE SEQUENCE</scope>
    <source>
        <strain evidence="1">S1109L</strain>
    </source>
</reference>
<name>A0A934HK73_9RHOB</name>
<dbReference type="AlphaFoldDB" id="A0A934HK73"/>
<protein>
    <submittedName>
        <fullName evidence="1">P27 family phage terminase small subunit</fullName>
    </submittedName>
</protein>
<evidence type="ECO:0000313" key="1">
    <source>
        <dbReference type="EMBL" id="MBI6628336.1"/>
    </source>
</evidence>
<comment type="caution">
    <text evidence="1">The sequence shown here is derived from an EMBL/GenBank/DDBJ whole genome shotgun (WGS) entry which is preliminary data.</text>
</comment>
<sequence length="147" mass="16330">MKGAKPRLQNVIPMKGDSIRHVPDAPDFMSDEGRAVWQRLAPIAVQKERLEPHFEDMFAAYCEAAADFIRFTGEIAAYGSYYVTEGRHGKQEKKRAVWGQRQDALSSMQRLSALFGMSPVDESRIGSAGQGNLLNMLEKQLNGNGAN</sequence>
<gene>
    <name evidence="1" type="ORF">JAO82_00440</name>
</gene>
<dbReference type="RefSeq" id="WP_198684365.1">
    <property type="nucleotide sequence ID" value="NZ_JAEIJD010000001.1"/>
</dbReference>
<dbReference type="EMBL" id="JAEIJD010000001">
    <property type="protein sequence ID" value="MBI6628336.1"/>
    <property type="molecule type" value="Genomic_DNA"/>
</dbReference>
<keyword evidence="2" id="KW-1185">Reference proteome</keyword>
<dbReference type="Pfam" id="PF05119">
    <property type="entry name" value="Terminase_4"/>
    <property type="match status" value="1"/>
</dbReference>
<organism evidence="1 2">
    <name type="scientific">Pontibaca salina</name>
    <dbReference type="NCBI Taxonomy" id="2795731"/>
    <lineage>
        <taxon>Bacteria</taxon>
        <taxon>Pseudomonadati</taxon>
        <taxon>Pseudomonadota</taxon>
        <taxon>Alphaproteobacteria</taxon>
        <taxon>Rhodobacterales</taxon>
        <taxon>Roseobacteraceae</taxon>
        <taxon>Pontibaca</taxon>
    </lineage>
</organism>
<proteinExistence type="predicted"/>